<dbReference type="InterPro" id="IPR036264">
    <property type="entry name" value="Bact_exopeptidase_dim_dom"/>
</dbReference>
<dbReference type="Gene3D" id="3.40.630.10">
    <property type="entry name" value="Zn peptidases"/>
    <property type="match status" value="1"/>
</dbReference>
<dbReference type="PANTHER" id="PTHR45962">
    <property type="entry name" value="N-FATTY-ACYL-AMINO ACID SYNTHASE/HYDROLASE PM20D1"/>
    <property type="match status" value="1"/>
</dbReference>
<keyword evidence="4" id="KW-0378">Hydrolase</keyword>
<dbReference type="GO" id="GO:0006508">
    <property type="term" value="P:proteolysis"/>
    <property type="evidence" value="ECO:0007669"/>
    <property type="project" value="UniProtKB-KW"/>
</dbReference>
<dbReference type="Gene3D" id="1.10.150.900">
    <property type="match status" value="1"/>
</dbReference>
<feature type="domain" description="Peptidase M20 dimerisation" evidence="6">
    <location>
        <begin position="237"/>
        <end position="383"/>
    </location>
</feature>
<evidence type="ECO:0000259" key="6">
    <source>
        <dbReference type="Pfam" id="PF07687"/>
    </source>
</evidence>
<dbReference type="Gene3D" id="3.30.70.360">
    <property type="match status" value="1"/>
</dbReference>
<comment type="caution">
    <text evidence="7">The sequence shown here is derived from an EMBL/GenBank/DDBJ whole genome shotgun (WGS) entry which is preliminary data.</text>
</comment>
<dbReference type="InterPro" id="IPR002933">
    <property type="entry name" value="Peptidase_M20"/>
</dbReference>
<dbReference type="GO" id="GO:0046872">
    <property type="term" value="F:metal ion binding"/>
    <property type="evidence" value="ECO:0007669"/>
    <property type="project" value="UniProtKB-KW"/>
</dbReference>
<dbReference type="Pfam" id="PF01546">
    <property type="entry name" value="Peptidase_M20"/>
    <property type="match status" value="1"/>
</dbReference>
<sequence>MLLPILFPVLALLIFVAAFLLIRTSLFMRLPEPVEPVELPEVDAEIAAGHLSLAIRAKTISYDDQPPDAMAFYELHRTLETLYPRVHATLERQIVSDFSLLYRWRGNNPELPAILFCAHLDVVPAAEDSLSQWQHPPFSGEIAEEQVWGRGALDVKGQLIALMEAAEGLIKAGFQPERTLYFAFGEDEEAGGRRGAARIAALLAERGESLEAVLDEGGAIVQGTLPGVELPVALIGIGEKGYLTLRLRVEQPGGHSSAPPPSTAIGILSRAITAIEDHPFPARSVFLRETFRAIGAAASPALQLIFANSWLFDGLLKRRLSADPKTNAAIRTTAAVTMTRGGVKENVLPPAAEAVVNLRLMPGDTIESAVEHVRRAVNDQNVQIEVIPHGSWEATPLTSPDSPAYESLSRAVREVFPGVITAPYLVMGATDARYYTGLCENVLRLTPLVMTREDLDSIHSINERISVAAVGRMVQFYQHLIRLWCGADEPRRPEDANADD</sequence>
<dbReference type="InterPro" id="IPR001261">
    <property type="entry name" value="ArgE/DapE_CS"/>
</dbReference>
<dbReference type="GO" id="GO:0008233">
    <property type="term" value="F:peptidase activity"/>
    <property type="evidence" value="ECO:0007669"/>
    <property type="project" value="UniProtKB-KW"/>
</dbReference>
<gene>
    <name evidence="7" type="ORF">AC812_05545</name>
</gene>
<keyword evidence="5" id="KW-0862">Zinc</keyword>
<keyword evidence="8" id="KW-1185">Reference proteome</keyword>
<evidence type="ECO:0000256" key="3">
    <source>
        <dbReference type="ARBA" id="ARBA00022723"/>
    </source>
</evidence>
<accession>A0A0P6Y590</accession>
<dbReference type="Pfam" id="PF07687">
    <property type="entry name" value="M20_dimer"/>
    <property type="match status" value="1"/>
</dbReference>
<dbReference type="FunFam" id="3.40.630.10:FF:000027">
    <property type="entry name" value="N-fatty-acyl-amino acid synthase/hydrolase PM20D1"/>
    <property type="match status" value="1"/>
</dbReference>
<comment type="similarity">
    <text evidence="1">Belongs to the peptidase M20A family.</text>
</comment>
<dbReference type="SUPFAM" id="SSF55031">
    <property type="entry name" value="Bacterial exopeptidase dimerisation domain"/>
    <property type="match status" value="1"/>
</dbReference>
<dbReference type="PROSITE" id="PS00758">
    <property type="entry name" value="ARGE_DAPE_CPG2_1"/>
    <property type="match status" value="1"/>
</dbReference>
<evidence type="ECO:0000313" key="8">
    <source>
        <dbReference type="Proteomes" id="UP000050514"/>
    </source>
</evidence>
<dbReference type="OrthoDB" id="9792335at2"/>
<organism evidence="7 8">
    <name type="scientific">Bellilinea caldifistulae</name>
    <dbReference type="NCBI Taxonomy" id="360411"/>
    <lineage>
        <taxon>Bacteria</taxon>
        <taxon>Bacillati</taxon>
        <taxon>Chloroflexota</taxon>
        <taxon>Anaerolineae</taxon>
        <taxon>Anaerolineales</taxon>
        <taxon>Anaerolineaceae</taxon>
        <taxon>Bellilinea</taxon>
    </lineage>
</organism>
<dbReference type="STRING" id="360411.AC812_05545"/>
<dbReference type="InterPro" id="IPR047177">
    <property type="entry name" value="Pept_M20A"/>
</dbReference>
<dbReference type="CDD" id="cd05674">
    <property type="entry name" value="M20_yscS"/>
    <property type="match status" value="1"/>
</dbReference>
<evidence type="ECO:0000256" key="5">
    <source>
        <dbReference type="ARBA" id="ARBA00022833"/>
    </source>
</evidence>
<evidence type="ECO:0000313" key="7">
    <source>
        <dbReference type="EMBL" id="KPL76757.1"/>
    </source>
</evidence>
<reference evidence="7 8" key="1">
    <citation type="submission" date="2015-07" db="EMBL/GenBank/DDBJ databases">
        <title>Draft genome of Bellilinea caldifistulae DSM 17877.</title>
        <authorList>
            <person name="Hemp J."/>
            <person name="Ward L.M."/>
            <person name="Pace L.A."/>
            <person name="Fischer W.W."/>
        </authorList>
    </citation>
    <scope>NUCLEOTIDE SEQUENCE [LARGE SCALE GENOMIC DNA]</scope>
    <source>
        <strain evidence="7 8">GOMI-1</strain>
    </source>
</reference>
<dbReference type="RefSeq" id="WP_061912832.1">
    <property type="nucleotide sequence ID" value="NZ_DF967971.1"/>
</dbReference>
<evidence type="ECO:0000256" key="2">
    <source>
        <dbReference type="ARBA" id="ARBA00022670"/>
    </source>
</evidence>
<keyword evidence="3" id="KW-0479">Metal-binding</keyword>
<proteinExistence type="inferred from homology"/>
<dbReference type="PANTHER" id="PTHR45962:SF1">
    <property type="entry name" value="N-FATTY-ACYL-AMINO ACID SYNTHASE_HYDROLASE PM20D1"/>
    <property type="match status" value="1"/>
</dbReference>
<evidence type="ECO:0000256" key="1">
    <source>
        <dbReference type="ARBA" id="ARBA00006247"/>
    </source>
</evidence>
<evidence type="ECO:0000256" key="4">
    <source>
        <dbReference type="ARBA" id="ARBA00022801"/>
    </source>
</evidence>
<name>A0A0P6Y590_9CHLR</name>
<dbReference type="Proteomes" id="UP000050514">
    <property type="component" value="Unassembled WGS sequence"/>
</dbReference>
<dbReference type="InterPro" id="IPR011650">
    <property type="entry name" value="Peptidase_M20_dimer"/>
</dbReference>
<keyword evidence="2" id="KW-0645">Protease</keyword>
<dbReference type="SUPFAM" id="SSF53187">
    <property type="entry name" value="Zn-dependent exopeptidases"/>
    <property type="match status" value="1"/>
</dbReference>
<dbReference type="AlphaFoldDB" id="A0A0P6Y590"/>
<dbReference type="EMBL" id="LGHJ01000011">
    <property type="protein sequence ID" value="KPL76757.1"/>
    <property type="molecule type" value="Genomic_DNA"/>
</dbReference>
<protein>
    <recommendedName>
        <fullName evidence="6">Peptidase M20 dimerisation domain-containing protein</fullName>
    </recommendedName>
</protein>